<dbReference type="GO" id="GO:1990961">
    <property type="term" value="P:xenobiotic detoxification by transmembrane export across the plasma membrane"/>
    <property type="evidence" value="ECO:0007669"/>
    <property type="project" value="InterPro"/>
</dbReference>
<protein>
    <submittedName>
        <fullName evidence="7">MATE efflux family protein 9</fullName>
    </submittedName>
</protein>
<evidence type="ECO:0000313" key="8">
    <source>
        <dbReference type="Proteomes" id="UP000236161"/>
    </source>
</evidence>
<dbReference type="InterPro" id="IPR002528">
    <property type="entry name" value="MATE_fam"/>
</dbReference>
<name>A0A2I0B1W5_9ASPA</name>
<dbReference type="PANTHER" id="PTHR11206">
    <property type="entry name" value="MULTIDRUG RESISTANCE PROTEIN"/>
    <property type="match status" value="1"/>
</dbReference>
<evidence type="ECO:0000256" key="1">
    <source>
        <dbReference type="ARBA" id="ARBA00004141"/>
    </source>
</evidence>
<comment type="similarity">
    <text evidence="2">Belongs to the multi antimicrobial extrusion (MATE) (TC 2.A.66.1) family.</text>
</comment>
<evidence type="ECO:0000256" key="6">
    <source>
        <dbReference type="SAM" id="Phobius"/>
    </source>
</evidence>
<evidence type="ECO:0000313" key="7">
    <source>
        <dbReference type="EMBL" id="PKA61780.1"/>
    </source>
</evidence>
<feature type="transmembrane region" description="Helical" evidence="6">
    <location>
        <begin position="21"/>
        <end position="40"/>
    </location>
</feature>
<feature type="transmembrane region" description="Helical" evidence="6">
    <location>
        <begin position="96"/>
        <end position="120"/>
    </location>
</feature>
<dbReference type="Pfam" id="PF01554">
    <property type="entry name" value="MatE"/>
    <property type="match status" value="2"/>
</dbReference>
<feature type="transmembrane region" description="Helical" evidence="6">
    <location>
        <begin position="337"/>
        <end position="363"/>
    </location>
</feature>
<feature type="transmembrane region" description="Helical" evidence="6">
    <location>
        <begin position="159"/>
        <end position="182"/>
    </location>
</feature>
<dbReference type="CDD" id="cd13132">
    <property type="entry name" value="MATE_eukaryotic"/>
    <property type="match status" value="1"/>
</dbReference>
<sequence>MESRKVVMKELKMQIMLAVPLTVANFLMFVLQLLSVVFVGHLNSDQLAGASMAISSVNVIGFAVLIGISCALETLCGQSYGAKQHKMVGIHLQRSALIITLLCFPLSMALAFSGHLLILIRQVPEIAMAAQSYARWMIPSLFAYGLIQCLMRFLQAQKIVFPIMLCSGAAALFHVLFCWVFTFRTALGYRGAALSISASYWLNLLLLVLYIRLSSNCRATWTGFSREAFHGLWSFLKLGIPSALMVCTRLSNELGAENPKAARLAVLVAASTVISEGLVVGSALIIGRSLWGRAYSSEAQVVDFVAAMMPWVAFSHLIDGFQCTLLGTVRGCGRQKIGAFVCLGSYYFIGIPMSILLGLVLHVGVKGLWIGNICAIFVQDLMLLFVTILTNWDYQVLKARKRVQNFIVPVDINDSLNEDNISV</sequence>
<proteinExistence type="inferred from homology"/>
<dbReference type="STRING" id="1088818.A0A2I0B1W5"/>
<reference evidence="7 8" key="1">
    <citation type="journal article" date="2017" name="Nature">
        <title>The Apostasia genome and the evolution of orchids.</title>
        <authorList>
            <person name="Zhang G.Q."/>
            <person name="Liu K.W."/>
            <person name="Li Z."/>
            <person name="Lohaus R."/>
            <person name="Hsiao Y.Y."/>
            <person name="Niu S.C."/>
            <person name="Wang J.Y."/>
            <person name="Lin Y.C."/>
            <person name="Xu Q."/>
            <person name="Chen L.J."/>
            <person name="Yoshida K."/>
            <person name="Fujiwara S."/>
            <person name="Wang Z.W."/>
            <person name="Zhang Y.Q."/>
            <person name="Mitsuda N."/>
            <person name="Wang M."/>
            <person name="Liu G.H."/>
            <person name="Pecoraro L."/>
            <person name="Huang H.X."/>
            <person name="Xiao X.J."/>
            <person name="Lin M."/>
            <person name="Wu X.Y."/>
            <person name="Wu W.L."/>
            <person name="Chen Y.Y."/>
            <person name="Chang S.B."/>
            <person name="Sakamoto S."/>
            <person name="Ohme-Takagi M."/>
            <person name="Yagi M."/>
            <person name="Zeng S.J."/>
            <person name="Shen C.Y."/>
            <person name="Yeh C.M."/>
            <person name="Luo Y.B."/>
            <person name="Tsai W.C."/>
            <person name="Van de Peer Y."/>
            <person name="Liu Z.J."/>
        </authorList>
    </citation>
    <scope>NUCLEOTIDE SEQUENCE [LARGE SCALE GENOMIC DNA]</scope>
    <source>
        <strain evidence="8">cv. Shenzhen</strain>
        <tissue evidence="7">Stem</tissue>
    </source>
</reference>
<feature type="transmembrane region" description="Helical" evidence="6">
    <location>
        <begin position="126"/>
        <end position="147"/>
    </location>
</feature>
<dbReference type="GO" id="GO:0042910">
    <property type="term" value="F:xenobiotic transmembrane transporter activity"/>
    <property type="evidence" value="ECO:0007669"/>
    <property type="project" value="InterPro"/>
</dbReference>
<dbReference type="GO" id="GO:0016020">
    <property type="term" value="C:membrane"/>
    <property type="evidence" value="ECO:0007669"/>
    <property type="project" value="UniProtKB-SubCell"/>
</dbReference>
<evidence type="ECO:0000256" key="4">
    <source>
        <dbReference type="ARBA" id="ARBA00022989"/>
    </source>
</evidence>
<evidence type="ECO:0000256" key="2">
    <source>
        <dbReference type="ARBA" id="ARBA00010199"/>
    </source>
</evidence>
<dbReference type="InterPro" id="IPR045069">
    <property type="entry name" value="MATE_euk"/>
</dbReference>
<evidence type="ECO:0000256" key="5">
    <source>
        <dbReference type="ARBA" id="ARBA00023136"/>
    </source>
</evidence>
<dbReference type="Proteomes" id="UP000236161">
    <property type="component" value="Unassembled WGS sequence"/>
</dbReference>
<keyword evidence="3 6" id="KW-0812">Transmembrane</keyword>
<evidence type="ECO:0000256" key="3">
    <source>
        <dbReference type="ARBA" id="ARBA00022692"/>
    </source>
</evidence>
<dbReference type="EMBL" id="KZ451923">
    <property type="protein sequence ID" value="PKA61780.1"/>
    <property type="molecule type" value="Genomic_DNA"/>
</dbReference>
<feature type="transmembrane region" description="Helical" evidence="6">
    <location>
        <begin position="188"/>
        <end position="211"/>
    </location>
</feature>
<comment type="subcellular location">
    <subcellularLocation>
        <location evidence="1">Membrane</location>
        <topology evidence="1">Multi-pass membrane protein</topology>
    </subcellularLocation>
</comment>
<keyword evidence="4 6" id="KW-1133">Transmembrane helix</keyword>
<gene>
    <name evidence="7" type="primary">DTXL5</name>
    <name evidence="7" type="ORF">AXF42_Ash008611</name>
</gene>
<dbReference type="OrthoDB" id="2126698at2759"/>
<feature type="transmembrane region" description="Helical" evidence="6">
    <location>
        <begin position="264"/>
        <end position="286"/>
    </location>
</feature>
<dbReference type="NCBIfam" id="TIGR00797">
    <property type="entry name" value="matE"/>
    <property type="match status" value="1"/>
</dbReference>
<feature type="transmembrane region" description="Helical" evidence="6">
    <location>
        <begin position="52"/>
        <end position="75"/>
    </location>
</feature>
<keyword evidence="8" id="KW-1185">Reference proteome</keyword>
<organism evidence="7 8">
    <name type="scientific">Apostasia shenzhenica</name>
    <dbReference type="NCBI Taxonomy" id="1088818"/>
    <lineage>
        <taxon>Eukaryota</taxon>
        <taxon>Viridiplantae</taxon>
        <taxon>Streptophyta</taxon>
        <taxon>Embryophyta</taxon>
        <taxon>Tracheophyta</taxon>
        <taxon>Spermatophyta</taxon>
        <taxon>Magnoliopsida</taxon>
        <taxon>Liliopsida</taxon>
        <taxon>Asparagales</taxon>
        <taxon>Orchidaceae</taxon>
        <taxon>Apostasioideae</taxon>
        <taxon>Apostasia</taxon>
    </lineage>
</organism>
<dbReference type="GO" id="GO:0015297">
    <property type="term" value="F:antiporter activity"/>
    <property type="evidence" value="ECO:0007669"/>
    <property type="project" value="InterPro"/>
</dbReference>
<feature type="transmembrane region" description="Helical" evidence="6">
    <location>
        <begin position="369"/>
        <end position="392"/>
    </location>
</feature>
<dbReference type="AlphaFoldDB" id="A0A2I0B1W5"/>
<keyword evidence="5 6" id="KW-0472">Membrane</keyword>
<accession>A0A2I0B1W5</accession>